<name>A0A3Q9HNH5_9FIRM</name>
<sequence>MAIDIRNYISKVRTFLNNNYLFDIFCEDSPYPFEIIIDNNGNVTGLEIKEKNLALKTGDLITFRETCTLKNSYIYIICHKYQFCPLNPDKENGFWYFRIDLDTKHGLHGNHDDGRGNYFRNDWPHHLIPGKDIDLDIFDFNFYLFLKLTATYISQKEKYPFEKAYSNYYNQKITKWKNEIT</sequence>
<keyword evidence="2" id="KW-1185">Reference proteome</keyword>
<organism evidence="1 2">
    <name type="scientific">Anoxybacter fermentans</name>
    <dbReference type="NCBI Taxonomy" id="1323375"/>
    <lineage>
        <taxon>Bacteria</taxon>
        <taxon>Bacillati</taxon>
        <taxon>Bacillota</taxon>
        <taxon>Clostridia</taxon>
        <taxon>Halanaerobiales</taxon>
        <taxon>Anoxybacter</taxon>
    </lineage>
</organism>
<dbReference type="KEGG" id="aft:BBF96_01005"/>
<evidence type="ECO:0000313" key="2">
    <source>
        <dbReference type="Proteomes" id="UP000267250"/>
    </source>
</evidence>
<reference evidence="1 2" key="1">
    <citation type="submission" date="2016-07" db="EMBL/GenBank/DDBJ databases">
        <title>Genome and transcriptome analysis of iron-reducing fermentative bacteria Anoxybacter fermentans.</title>
        <authorList>
            <person name="Zeng X."/>
            <person name="Shao Z."/>
        </authorList>
    </citation>
    <scope>NUCLEOTIDE SEQUENCE [LARGE SCALE GENOMIC DNA]</scope>
    <source>
        <strain evidence="1 2">DY22613</strain>
    </source>
</reference>
<accession>A0A3Q9HNH5</accession>
<dbReference type="AlphaFoldDB" id="A0A3Q9HNH5"/>
<dbReference type="RefSeq" id="WP_127015419.1">
    <property type="nucleotide sequence ID" value="NZ_CP016379.1"/>
</dbReference>
<gene>
    <name evidence="1" type="ORF">BBF96_01005</name>
</gene>
<proteinExistence type="predicted"/>
<evidence type="ECO:0000313" key="1">
    <source>
        <dbReference type="EMBL" id="AZR72092.1"/>
    </source>
</evidence>
<dbReference type="Proteomes" id="UP000267250">
    <property type="component" value="Chromosome"/>
</dbReference>
<dbReference type="EMBL" id="CP016379">
    <property type="protein sequence ID" value="AZR72092.1"/>
    <property type="molecule type" value="Genomic_DNA"/>
</dbReference>
<protein>
    <submittedName>
        <fullName evidence="1">Uncharacterized protein</fullName>
    </submittedName>
</protein>